<evidence type="ECO:0000256" key="1">
    <source>
        <dbReference type="ARBA" id="ARBA00004651"/>
    </source>
</evidence>
<dbReference type="PANTHER" id="PTHR24248">
    <property type="entry name" value="ADRENERGIC RECEPTOR-RELATED G-PROTEIN COUPLED RECEPTOR"/>
    <property type="match status" value="1"/>
</dbReference>
<evidence type="ECO:0000256" key="10">
    <source>
        <dbReference type="RuleBase" id="RU000688"/>
    </source>
</evidence>
<dbReference type="GO" id="GO:0071880">
    <property type="term" value="P:adenylate cyclase-activating adrenergic receptor signaling pathway"/>
    <property type="evidence" value="ECO:0007669"/>
    <property type="project" value="TreeGrafter"/>
</dbReference>
<keyword evidence="14" id="KW-1185">Reference proteome</keyword>
<accession>A0AAV2SMK3</accession>
<dbReference type="PANTHER" id="PTHR24248:SF187">
    <property type="entry name" value="OCTOPAMINE RECEPTOR BETA-2R"/>
    <property type="match status" value="1"/>
</dbReference>
<feature type="non-terminal residue" evidence="13">
    <location>
        <position position="357"/>
    </location>
</feature>
<keyword evidence="5 11" id="KW-1133">Transmembrane helix</keyword>
<evidence type="ECO:0000259" key="12">
    <source>
        <dbReference type="PROSITE" id="PS50262"/>
    </source>
</evidence>
<comment type="subcellular location">
    <subcellularLocation>
        <location evidence="1">Cell membrane</location>
        <topology evidence="1">Multi-pass membrane protein</topology>
    </subcellularLocation>
</comment>
<feature type="transmembrane region" description="Helical" evidence="11">
    <location>
        <begin position="149"/>
        <end position="173"/>
    </location>
</feature>
<organism evidence="13 14">
    <name type="scientific">Meganyctiphanes norvegica</name>
    <name type="common">Northern krill</name>
    <name type="synonym">Thysanopoda norvegica</name>
    <dbReference type="NCBI Taxonomy" id="48144"/>
    <lineage>
        <taxon>Eukaryota</taxon>
        <taxon>Metazoa</taxon>
        <taxon>Ecdysozoa</taxon>
        <taxon>Arthropoda</taxon>
        <taxon>Crustacea</taxon>
        <taxon>Multicrustacea</taxon>
        <taxon>Malacostraca</taxon>
        <taxon>Eumalacostraca</taxon>
        <taxon>Eucarida</taxon>
        <taxon>Euphausiacea</taxon>
        <taxon>Euphausiidae</taxon>
        <taxon>Meganyctiphanes</taxon>
    </lineage>
</organism>
<dbReference type="EMBL" id="CAXKWB010099233">
    <property type="protein sequence ID" value="CAL4223324.1"/>
    <property type="molecule type" value="Genomic_DNA"/>
</dbReference>
<keyword evidence="7 11" id="KW-0472">Membrane</keyword>
<keyword evidence="8 10" id="KW-0675">Receptor</keyword>
<comment type="caution">
    <text evidence="13">The sequence shown here is derived from an EMBL/GenBank/DDBJ whole genome shotgun (WGS) entry which is preliminary data.</text>
</comment>
<evidence type="ECO:0000256" key="11">
    <source>
        <dbReference type="SAM" id="Phobius"/>
    </source>
</evidence>
<feature type="transmembrane region" description="Helical" evidence="11">
    <location>
        <begin position="73"/>
        <end position="96"/>
    </location>
</feature>
<evidence type="ECO:0000256" key="3">
    <source>
        <dbReference type="ARBA" id="ARBA00022475"/>
    </source>
</evidence>
<protein>
    <recommendedName>
        <fullName evidence="12">G-protein coupled receptors family 1 profile domain-containing protein</fullName>
    </recommendedName>
</protein>
<keyword evidence="9 10" id="KW-0807">Transducer</keyword>
<dbReference type="Pfam" id="PF00001">
    <property type="entry name" value="7tm_1"/>
    <property type="match status" value="1"/>
</dbReference>
<dbReference type="GO" id="GO:0004989">
    <property type="term" value="F:octopamine receptor activity"/>
    <property type="evidence" value="ECO:0007669"/>
    <property type="project" value="TreeGrafter"/>
</dbReference>
<keyword evidence="6 10" id="KW-0297">G-protein coupled receptor</keyword>
<evidence type="ECO:0000313" key="13">
    <source>
        <dbReference type="EMBL" id="CAL4223324.1"/>
    </source>
</evidence>
<gene>
    <name evidence="13" type="ORF">MNOR_LOCUS39242</name>
</gene>
<keyword evidence="4 10" id="KW-0812">Transmembrane</keyword>
<dbReference type="SUPFAM" id="SSF81321">
    <property type="entry name" value="Family A G protein-coupled receptor-like"/>
    <property type="match status" value="1"/>
</dbReference>
<comment type="similarity">
    <text evidence="2 10">Belongs to the G-protein coupled receptor 1 family.</text>
</comment>
<reference evidence="13 14" key="1">
    <citation type="submission" date="2024-05" db="EMBL/GenBank/DDBJ databases">
        <authorList>
            <person name="Wallberg A."/>
        </authorList>
    </citation>
    <scope>NUCLEOTIDE SEQUENCE [LARGE SCALE GENOMIC DNA]</scope>
</reference>
<evidence type="ECO:0000256" key="4">
    <source>
        <dbReference type="ARBA" id="ARBA00022692"/>
    </source>
</evidence>
<evidence type="ECO:0000256" key="5">
    <source>
        <dbReference type="ARBA" id="ARBA00022989"/>
    </source>
</evidence>
<evidence type="ECO:0000256" key="7">
    <source>
        <dbReference type="ARBA" id="ARBA00023136"/>
    </source>
</evidence>
<evidence type="ECO:0000256" key="9">
    <source>
        <dbReference type="ARBA" id="ARBA00023224"/>
    </source>
</evidence>
<dbReference type="GO" id="GO:0005886">
    <property type="term" value="C:plasma membrane"/>
    <property type="evidence" value="ECO:0007669"/>
    <property type="project" value="UniProtKB-SubCell"/>
</dbReference>
<dbReference type="Proteomes" id="UP001497623">
    <property type="component" value="Unassembled WGS sequence"/>
</dbReference>
<dbReference type="AlphaFoldDB" id="A0AAV2SMK3"/>
<dbReference type="GO" id="GO:0043410">
    <property type="term" value="P:positive regulation of MAPK cascade"/>
    <property type="evidence" value="ECO:0007669"/>
    <property type="project" value="TreeGrafter"/>
</dbReference>
<keyword evidence="3" id="KW-1003">Cell membrane</keyword>
<dbReference type="PRINTS" id="PR00237">
    <property type="entry name" value="GPCRRHODOPSN"/>
</dbReference>
<dbReference type="InterPro" id="IPR000276">
    <property type="entry name" value="GPCR_Rhodpsn"/>
</dbReference>
<feature type="transmembrane region" description="Helical" evidence="11">
    <location>
        <begin position="108"/>
        <end position="129"/>
    </location>
</feature>
<proteinExistence type="inferred from homology"/>
<dbReference type="PROSITE" id="PS50262">
    <property type="entry name" value="G_PROTEIN_RECEP_F1_2"/>
    <property type="match status" value="1"/>
</dbReference>
<evidence type="ECO:0000256" key="2">
    <source>
        <dbReference type="ARBA" id="ARBA00010663"/>
    </source>
</evidence>
<dbReference type="InterPro" id="IPR017452">
    <property type="entry name" value="GPCR_Rhodpsn_7TM"/>
</dbReference>
<evidence type="ECO:0000256" key="6">
    <source>
        <dbReference type="ARBA" id="ARBA00023040"/>
    </source>
</evidence>
<evidence type="ECO:0000313" key="14">
    <source>
        <dbReference type="Proteomes" id="UP001497623"/>
    </source>
</evidence>
<evidence type="ECO:0000256" key="8">
    <source>
        <dbReference type="ARBA" id="ARBA00023170"/>
    </source>
</evidence>
<feature type="domain" description="G-protein coupled receptors family 1 profile" evidence="12">
    <location>
        <begin position="49"/>
        <end position="292"/>
    </location>
</feature>
<name>A0AAV2SMK3_MEGNR</name>
<dbReference type="PROSITE" id="PS00237">
    <property type="entry name" value="G_PROTEIN_RECEP_F1_1"/>
    <property type="match status" value="1"/>
</dbReference>
<sequence length="357" mass="40669">MSGWHRRLIRSLVARGLPKFRSYFLYMSSFKPTTPKLLLVVHLFLSTPSPLLIQCSEAYRSQMIRSSPTRKGYAIVIATMLILCVVMTFALVNDLLGYWPFGMSYCDTWIAFDVMCSTASIVNLCAISLDRYIHIKDPLRYGRWLTKRIVTTSIAVIWVLAALLSFLPISLGLHTNNNDSNKTQPTPDELLEELSLQPKHPVVTICMTLEAISCWAIQGLHDVLFMYEMASVMNSVRVFWRPIRQLTSSNEGRHTSSLFLAYATKTADNSHRRFRSSTEIEIVIIHFLALWTCRFTIKGALTWCTYPILAFFSYTSKNYNGSLLRILDHNGADQMTYTAGKRIFSDYLFLSYGGGIT</sequence>
<dbReference type="Gene3D" id="1.20.1070.10">
    <property type="entry name" value="Rhodopsin 7-helix transmembrane proteins"/>
    <property type="match status" value="1"/>
</dbReference>